<evidence type="ECO:0000256" key="2">
    <source>
        <dbReference type="ARBA" id="ARBA00022737"/>
    </source>
</evidence>
<dbReference type="SMART" id="SM00320">
    <property type="entry name" value="WD40"/>
    <property type="match status" value="1"/>
</dbReference>
<dbReference type="PROSITE" id="PS50294">
    <property type="entry name" value="WD_REPEATS_REGION"/>
    <property type="match status" value="1"/>
</dbReference>
<comment type="caution">
    <text evidence="5">The sequence shown here is derived from an EMBL/GenBank/DDBJ whole genome shotgun (WGS) entry which is preliminary data.</text>
</comment>
<sequence length="225" mass="25449">MHFSTRSFHCFVPAASCMEENGYEAAPDQIASEHLEKSELDQLLSWIQTYGDSESDERNAPRGGLDSEAADVVPDDNIDIKDDFIVEDDEESLRTAKWNVKMTLRSHLDSIRAMQFHPVEPVLITAGEDGTAKLWNLDGTKEKSGGTTEIEPVYTFRGHLGPGRRFSRKSSFANQTVALLEDVPVLSRTTLNSLHDSFVDMTRSDMKTWLEKTHTWKNPKGFKWL</sequence>
<dbReference type="AlphaFoldDB" id="A0AA36M8Y8"/>
<keyword evidence="2" id="KW-0677">Repeat</keyword>
<dbReference type="InterPro" id="IPR001680">
    <property type="entry name" value="WD40_rpt"/>
</dbReference>
<dbReference type="PROSITE" id="PS00678">
    <property type="entry name" value="WD_REPEATS_1"/>
    <property type="match status" value="1"/>
</dbReference>
<dbReference type="InterPro" id="IPR036322">
    <property type="entry name" value="WD40_repeat_dom_sf"/>
</dbReference>
<feature type="repeat" description="WD" evidence="3">
    <location>
        <begin position="104"/>
        <end position="138"/>
    </location>
</feature>
<feature type="region of interest" description="Disordered" evidence="4">
    <location>
        <begin position="52"/>
        <end position="72"/>
    </location>
</feature>
<accession>A0AA36M8Y8</accession>
<dbReference type="PROSITE" id="PS50082">
    <property type="entry name" value="WD_REPEATS_2"/>
    <property type="match status" value="1"/>
</dbReference>
<gene>
    <name evidence="5" type="ORF">CYNAS_LOCUS14839</name>
</gene>
<evidence type="ECO:0000256" key="1">
    <source>
        <dbReference type="ARBA" id="ARBA00022574"/>
    </source>
</evidence>
<evidence type="ECO:0000256" key="3">
    <source>
        <dbReference type="PROSITE-ProRule" id="PRU00221"/>
    </source>
</evidence>
<dbReference type="PANTHER" id="PTHR15653:SF0">
    <property type="entry name" value="CONNECTOR OF KINASE TO AP-1, ISOFORM E"/>
    <property type="match status" value="1"/>
</dbReference>
<dbReference type="EMBL" id="CATQJL010000305">
    <property type="protein sequence ID" value="CAJ0602856.1"/>
    <property type="molecule type" value="Genomic_DNA"/>
</dbReference>
<name>A0AA36M8Y8_CYLNA</name>
<dbReference type="InterPro" id="IPR051488">
    <property type="entry name" value="WD_repeat_striatin"/>
</dbReference>
<keyword evidence="6" id="KW-1185">Reference proteome</keyword>
<organism evidence="5 6">
    <name type="scientific">Cylicocyclus nassatus</name>
    <name type="common">Nematode worm</name>
    <dbReference type="NCBI Taxonomy" id="53992"/>
    <lineage>
        <taxon>Eukaryota</taxon>
        <taxon>Metazoa</taxon>
        <taxon>Ecdysozoa</taxon>
        <taxon>Nematoda</taxon>
        <taxon>Chromadorea</taxon>
        <taxon>Rhabditida</taxon>
        <taxon>Rhabditina</taxon>
        <taxon>Rhabditomorpha</taxon>
        <taxon>Strongyloidea</taxon>
        <taxon>Strongylidae</taxon>
        <taxon>Cylicocyclus</taxon>
    </lineage>
</organism>
<dbReference type="SUPFAM" id="SSF50978">
    <property type="entry name" value="WD40 repeat-like"/>
    <property type="match status" value="1"/>
</dbReference>
<evidence type="ECO:0000256" key="4">
    <source>
        <dbReference type="SAM" id="MobiDB-lite"/>
    </source>
</evidence>
<proteinExistence type="predicted"/>
<dbReference type="InterPro" id="IPR015943">
    <property type="entry name" value="WD40/YVTN_repeat-like_dom_sf"/>
</dbReference>
<evidence type="ECO:0000313" key="5">
    <source>
        <dbReference type="EMBL" id="CAJ0602856.1"/>
    </source>
</evidence>
<protein>
    <submittedName>
        <fullName evidence="5">Uncharacterized protein</fullName>
    </submittedName>
</protein>
<dbReference type="InterPro" id="IPR019775">
    <property type="entry name" value="WD40_repeat_CS"/>
</dbReference>
<dbReference type="Pfam" id="PF00400">
    <property type="entry name" value="WD40"/>
    <property type="match status" value="1"/>
</dbReference>
<evidence type="ECO:0000313" key="6">
    <source>
        <dbReference type="Proteomes" id="UP001176961"/>
    </source>
</evidence>
<reference evidence="5" key="1">
    <citation type="submission" date="2023-07" db="EMBL/GenBank/DDBJ databases">
        <authorList>
            <consortium name="CYATHOMIX"/>
        </authorList>
    </citation>
    <scope>NUCLEOTIDE SEQUENCE</scope>
    <source>
        <strain evidence="5">N/A</strain>
    </source>
</reference>
<keyword evidence="1 3" id="KW-0853">WD repeat</keyword>
<dbReference type="Proteomes" id="UP001176961">
    <property type="component" value="Unassembled WGS sequence"/>
</dbReference>
<dbReference type="PANTHER" id="PTHR15653">
    <property type="entry name" value="STRIATIN"/>
    <property type="match status" value="1"/>
</dbReference>
<dbReference type="Gene3D" id="2.130.10.10">
    <property type="entry name" value="YVTN repeat-like/Quinoprotein amine dehydrogenase"/>
    <property type="match status" value="1"/>
</dbReference>